<dbReference type="EMBL" id="BKCJ011036109">
    <property type="protein sequence ID" value="GFC72042.1"/>
    <property type="molecule type" value="Genomic_DNA"/>
</dbReference>
<feature type="non-terminal residue" evidence="1">
    <location>
        <position position="1"/>
    </location>
</feature>
<dbReference type="InterPro" id="IPR032567">
    <property type="entry name" value="RTL1-rel"/>
</dbReference>
<dbReference type="PANTHER" id="PTHR15503:SF45">
    <property type="entry name" value="RNA-DIRECTED DNA POLYMERASE HOMOLOG"/>
    <property type="match status" value="1"/>
</dbReference>
<protein>
    <submittedName>
        <fullName evidence="1">Putative reverse transcriptase domain-containing protein</fullName>
    </submittedName>
</protein>
<keyword evidence="1" id="KW-0808">Transferase</keyword>
<comment type="caution">
    <text evidence="1">The sequence shown here is derived from an EMBL/GenBank/DDBJ whole genome shotgun (WGS) entry which is preliminary data.</text>
</comment>
<keyword evidence="1" id="KW-0548">Nucleotidyltransferase</keyword>
<reference evidence="1" key="1">
    <citation type="journal article" date="2019" name="Sci. Rep.">
        <title>Draft genome of Tanacetum cinerariifolium, the natural source of mosquito coil.</title>
        <authorList>
            <person name="Yamashiro T."/>
            <person name="Shiraishi A."/>
            <person name="Satake H."/>
            <person name="Nakayama K."/>
        </authorList>
    </citation>
    <scope>NUCLEOTIDE SEQUENCE</scope>
</reference>
<dbReference type="SUPFAM" id="SSF56672">
    <property type="entry name" value="DNA/RNA polymerases"/>
    <property type="match status" value="1"/>
</dbReference>
<name>A0A699QK18_TANCI</name>
<dbReference type="PANTHER" id="PTHR15503">
    <property type="entry name" value="LDOC1 RELATED"/>
    <property type="match status" value="1"/>
</dbReference>
<proteinExistence type="predicted"/>
<organism evidence="1">
    <name type="scientific">Tanacetum cinerariifolium</name>
    <name type="common">Dalmatian daisy</name>
    <name type="synonym">Chrysanthemum cinerariifolium</name>
    <dbReference type="NCBI Taxonomy" id="118510"/>
    <lineage>
        <taxon>Eukaryota</taxon>
        <taxon>Viridiplantae</taxon>
        <taxon>Streptophyta</taxon>
        <taxon>Embryophyta</taxon>
        <taxon>Tracheophyta</taxon>
        <taxon>Spermatophyta</taxon>
        <taxon>Magnoliopsida</taxon>
        <taxon>eudicotyledons</taxon>
        <taxon>Gunneridae</taxon>
        <taxon>Pentapetalae</taxon>
        <taxon>asterids</taxon>
        <taxon>campanulids</taxon>
        <taxon>Asterales</taxon>
        <taxon>Asteraceae</taxon>
        <taxon>Asteroideae</taxon>
        <taxon>Anthemideae</taxon>
        <taxon>Anthemidinae</taxon>
        <taxon>Tanacetum</taxon>
    </lineage>
</organism>
<evidence type="ECO:0000313" key="1">
    <source>
        <dbReference type="EMBL" id="GFC72042.1"/>
    </source>
</evidence>
<accession>A0A699QK18</accession>
<dbReference type="AlphaFoldDB" id="A0A699QK18"/>
<dbReference type="GO" id="GO:0003964">
    <property type="term" value="F:RNA-directed DNA polymerase activity"/>
    <property type="evidence" value="ECO:0007669"/>
    <property type="project" value="UniProtKB-KW"/>
</dbReference>
<dbReference type="InterPro" id="IPR043502">
    <property type="entry name" value="DNA/RNA_pol_sf"/>
</dbReference>
<keyword evidence="1" id="KW-0695">RNA-directed DNA polymerase</keyword>
<sequence>LLPPRQVEFEIELVPGAAPVARTPYRLAPSEMKKLAKRLQELSDKGFIRLSSSPWGASVLFIKKKDGSVSRKFSEVLVIQYNRALYKLRELV</sequence>
<gene>
    <name evidence="1" type="ORF">Tci_844012</name>
</gene>
<dbReference type="Gene3D" id="3.10.10.10">
    <property type="entry name" value="HIV Type 1 Reverse Transcriptase, subunit A, domain 1"/>
    <property type="match status" value="1"/>
</dbReference>